<gene>
    <name evidence="2" type="ORF">CSSPJE1EN2_LOCUS20933</name>
</gene>
<dbReference type="Proteomes" id="UP001497522">
    <property type="component" value="Chromosome 7"/>
</dbReference>
<dbReference type="InterPro" id="IPR040256">
    <property type="entry name" value="At4g02000-like"/>
</dbReference>
<evidence type="ECO:0000256" key="1">
    <source>
        <dbReference type="SAM" id="MobiDB-lite"/>
    </source>
</evidence>
<evidence type="ECO:0008006" key="4">
    <source>
        <dbReference type="Google" id="ProtNLM"/>
    </source>
</evidence>
<reference evidence="2" key="1">
    <citation type="submission" date="2024-03" db="EMBL/GenBank/DDBJ databases">
        <authorList>
            <consortium name="ELIXIR-Norway"/>
            <consortium name="Elixir Norway"/>
        </authorList>
    </citation>
    <scope>NUCLEOTIDE SEQUENCE</scope>
</reference>
<name>A0ABP1BSW8_9BRYO</name>
<feature type="compositionally biased region" description="Polar residues" evidence="1">
    <location>
        <begin position="365"/>
        <end position="382"/>
    </location>
</feature>
<feature type="region of interest" description="Disordered" evidence="1">
    <location>
        <begin position="57"/>
        <end position="121"/>
    </location>
</feature>
<sequence>MPDQAISGAVETASRPLPPQVSFFPSSSPLRFWESFPAYGGHGLEQEARGAIAISAATEKGAPAGRLKDPNKKPISRASRKNPSTPGTAPPANPTLNVHLGSGSGRTSPPGEETQGPSPMDYSIELKVDFPKEMVIEMQVNAAKKARRTVIGRTLGGRASFKTLQESLKLHLPVSFISATLLTKGLFLILFEDEEGATATRKLAAVEWSGLSLSFSRYNPNFDANAQGAEALLTHAIKVQFPDLHEQFRNERALTIMASKLGEVLDIEAADSYIKRPADPMVTIEVKDITKLAKYIRIPSMAEGAAYTDTIRQKIFYSELPNQCRKCQRFGHQARGCNIVRNFAQEGVAHRASVPREMDNKHTSMRPTSEMATHMRTQNSTVVPRHEAQAPGTYQGGEASKLPRNQTSAPTTWKDPSKTRPGSPNFDPEQRSTSAGAPENWIAIDPSPSPSRAKEGTRADGRKPPEAATTPRNNIFFELPGSDCPKAQKPETSVNPFASPMDGNQGGDTRYRCQEEALEGWSFQGRRKHAAKLASPRSDSR</sequence>
<evidence type="ECO:0000313" key="2">
    <source>
        <dbReference type="EMBL" id="CAK9879375.1"/>
    </source>
</evidence>
<evidence type="ECO:0000313" key="3">
    <source>
        <dbReference type="Proteomes" id="UP001497522"/>
    </source>
</evidence>
<feature type="region of interest" description="Disordered" evidence="1">
    <location>
        <begin position="351"/>
        <end position="541"/>
    </location>
</feature>
<dbReference type="EMBL" id="OZ023708">
    <property type="protein sequence ID" value="CAK9879375.1"/>
    <property type="molecule type" value="Genomic_DNA"/>
</dbReference>
<accession>A0ABP1BSW8</accession>
<feature type="compositionally biased region" description="Basic and acidic residues" evidence="1">
    <location>
        <begin position="452"/>
        <end position="465"/>
    </location>
</feature>
<protein>
    <recommendedName>
        <fullName evidence="4">CCHC-type domain-containing protein</fullName>
    </recommendedName>
</protein>
<dbReference type="PANTHER" id="PTHR31286:SF180">
    <property type="entry name" value="OS10G0362600 PROTEIN"/>
    <property type="match status" value="1"/>
</dbReference>
<organism evidence="2 3">
    <name type="scientific">Sphagnum jensenii</name>
    <dbReference type="NCBI Taxonomy" id="128206"/>
    <lineage>
        <taxon>Eukaryota</taxon>
        <taxon>Viridiplantae</taxon>
        <taxon>Streptophyta</taxon>
        <taxon>Embryophyta</taxon>
        <taxon>Bryophyta</taxon>
        <taxon>Sphagnophytina</taxon>
        <taxon>Sphagnopsida</taxon>
        <taxon>Sphagnales</taxon>
        <taxon>Sphagnaceae</taxon>
        <taxon>Sphagnum</taxon>
    </lineage>
</organism>
<proteinExistence type="predicted"/>
<feature type="region of interest" description="Disordered" evidence="1">
    <location>
        <begin position="1"/>
        <end position="20"/>
    </location>
</feature>
<keyword evidence="3" id="KW-1185">Reference proteome</keyword>
<dbReference type="PANTHER" id="PTHR31286">
    <property type="entry name" value="GLYCINE-RICH CELL WALL STRUCTURAL PROTEIN 1.8-LIKE"/>
    <property type="match status" value="1"/>
</dbReference>